<dbReference type="PANTHER" id="PTHR33317">
    <property type="entry name" value="POLYNUCLEOTIDYL TRANSFERASE, RIBONUCLEASE H-LIKE SUPERFAMILY PROTEIN"/>
    <property type="match status" value="1"/>
</dbReference>
<name>A0ABX5FG36_9BURK</name>
<dbReference type="SMART" id="SM00732">
    <property type="entry name" value="YqgFc"/>
    <property type="match status" value="1"/>
</dbReference>
<proteinExistence type="inferred from homology"/>
<dbReference type="CDD" id="cd16964">
    <property type="entry name" value="YqgF"/>
    <property type="match status" value="1"/>
</dbReference>
<comment type="caution">
    <text evidence="7">The sequence shown here is derived from an EMBL/GenBank/DDBJ whole genome shotgun (WGS) entry which is preliminary data.</text>
</comment>
<dbReference type="InterPro" id="IPR012337">
    <property type="entry name" value="RNaseH-like_sf"/>
</dbReference>
<organism evidence="7 8">
    <name type="scientific">Candidatus Pandoraea novymonadis</name>
    <dbReference type="NCBI Taxonomy" id="1808959"/>
    <lineage>
        <taxon>Bacteria</taxon>
        <taxon>Pseudomonadati</taxon>
        <taxon>Pseudomonadota</taxon>
        <taxon>Betaproteobacteria</taxon>
        <taxon>Burkholderiales</taxon>
        <taxon>Burkholderiaceae</taxon>
        <taxon>Pandoraea</taxon>
    </lineage>
</organism>
<comment type="similarity">
    <text evidence="5">Belongs to the YqgF HJR family.</text>
</comment>
<dbReference type="EMBL" id="MUHY01000001">
    <property type="protein sequence ID" value="PSB92350.1"/>
    <property type="molecule type" value="Genomic_DNA"/>
</dbReference>
<evidence type="ECO:0000313" key="7">
    <source>
        <dbReference type="EMBL" id="PSB92350.1"/>
    </source>
</evidence>
<keyword evidence="4 5" id="KW-0378">Hydrolase</keyword>
<dbReference type="Gene3D" id="3.30.420.140">
    <property type="entry name" value="YqgF/RNase H-like domain"/>
    <property type="match status" value="1"/>
</dbReference>
<evidence type="ECO:0000256" key="5">
    <source>
        <dbReference type="HAMAP-Rule" id="MF_00651"/>
    </source>
</evidence>
<keyword evidence="8" id="KW-1185">Reference proteome</keyword>
<evidence type="ECO:0000259" key="6">
    <source>
        <dbReference type="SMART" id="SM00732"/>
    </source>
</evidence>
<comment type="function">
    <text evidence="5">Could be a nuclease involved in processing of the 5'-end of pre-16S rRNA.</text>
</comment>
<dbReference type="InterPro" id="IPR037027">
    <property type="entry name" value="YqgF/RNaseH-like_dom_sf"/>
</dbReference>
<dbReference type="InterPro" id="IPR006641">
    <property type="entry name" value="YqgF/RNaseH-like_dom"/>
</dbReference>
<evidence type="ECO:0000256" key="2">
    <source>
        <dbReference type="ARBA" id="ARBA00022517"/>
    </source>
</evidence>
<keyword evidence="3 5" id="KW-0540">Nuclease</keyword>
<comment type="subcellular location">
    <subcellularLocation>
        <location evidence="5">Cytoplasm</location>
    </subcellularLocation>
</comment>
<dbReference type="RefSeq" id="WP_106182677.1">
    <property type="nucleotide sequence ID" value="NZ_MUHY01000001.1"/>
</dbReference>
<dbReference type="Pfam" id="PF03652">
    <property type="entry name" value="RuvX"/>
    <property type="match status" value="1"/>
</dbReference>
<gene>
    <name evidence="7" type="primary">yqgF</name>
    <name evidence="7" type="ORF">BZL35_00590</name>
</gene>
<feature type="domain" description="YqgF/RNase H-like" evidence="6">
    <location>
        <begin position="6"/>
        <end position="106"/>
    </location>
</feature>
<protein>
    <recommendedName>
        <fullName evidence="5">Putative pre-16S rRNA nuclease</fullName>
        <ecNumber evidence="5">3.1.-.-</ecNumber>
    </recommendedName>
</protein>
<dbReference type="PANTHER" id="PTHR33317:SF4">
    <property type="entry name" value="POLYNUCLEOTIDYL TRANSFERASE, RIBONUCLEASE H-LIKE SUPERFAMILY PROTEIN"/>
    <property type="match status" value="1"/>
</dbReference>
<dbReference type="HAMAP" id="MF_00651">
    <property type="entry name" value="Nuclease_YqgF"/>
    <property type="match status" value="1"/>
</dbReference>
<keyword evidence="1 5" id="KW-0963">Cytoplasm</keyword>
<dbReference type="NCBIfam" id="TIGR00250">
    <property type="entry name" value="RNAse_H_YqgF"/>
    <property type="match status" value="1"/>
</dbReference>
<evidence type="ECO:0000313" key="8">
    <source>
        <dbReference type="Proteomes" id="UP000242660"/>
    </source>
</evidence>
<accession>A0ABX5FG36</accession>
<reference evidence="7 8" key="1">
    <citation type="journal article" date="2017" name="Front. Microbiol.">
        <title>Genome of Ca. Pandoraea novymonadis, an Endosymbiotic Bacterium of the Trypanosomatid Novymonas esmeraldas.</title>
        <authorList>
            <person name="Kostygov A.Y."/>
            <person name="Butenko A."/>
            <person name="Nenarokova A."/>
            <person name="Tashyreva D."/>
            <person name="Flegontov P."/>
            <person name="Lukes J."/>
            <person name="Yurchenko V."/>
        </authorList>
    </citation>
    <scope>NUCLEOTIDE SEQUENCE [LARGE SCALE GENOMIC DNA]</scope>
    <source>
        <strain evidence="7 8">E262</strain>
    </source>
</reference>
<evidence type="ECO:0000256" key="1">
    <source>
        <dbReference type="ARBA" id="ARBA00022490"/>
    </source>
</evidence>
<dbReference type="InterPro" id="IPR005227">
    <property type="entry name" value="YqgF"/>
</dbReference>
<dbReference type="Proteomes" id="UP000242660">
    <property type="component" value="Unassembled WGS sequence"/>
</dbReference>
<evidence type="ECO:0000256" key="4">
    <source>
        <dbReference type="ARBA" id="ARBA00022801"/>
    </source>
</evidence>
<dbReference type="SUPFAM" id="SSF53098">
    <property type="entry name" value="Ribonuclease H-like"/>
    <property type="match status" value="1"/>
</dbReference>
<sequence length="139" mass="15340">MTIGSATVLAFDYGARRIGVAIGNTVLLQARALTMITNLNCQVRFGEVGKLIAEWQPECIVVGLPTHPDGTPHDMTKRAKRFGNQLNGRFHVPVVWVDERYSSVAAKISFVETGKVINRLDAHAAKIILQQYFDESVMA</sequence>
<dbReference type="EC" id="3.1.-.-" evidence="5"/>
<keyword evidence="2 5" id="KW-0690">Ribosome biogenesis</keyword>
<evidence type="ECO:0000256" key="3">
    <source>
        <dbReference type="ARBA" id="ARBA00022722"/>
    </source>
</evidence>